<evidence type="ECO:0000259" key="2">
    <source>
        <dbReference type="Pfam" id="PF17919"/>
    </source>
</evidence>
<evidence type="ECO:0000256" key="1">
    <source>
        <dbReference type="ARBA" id="ARBA00009995"/>
    </source>
</evidence>
<dbReference type="PANTHER" id="PTHR48047:SF186">
    <property type="entry name" value="UDP-GLYCOSYLTRANSFERASE 73C2-LIKE"/>
    <property type="match status" value="1"/>
</dbReference>
<dbReference type="InterPro" id="IPR041577">
    <property type="entry name" value="RT_RNaseH_2"/>
</dbReference>
<dbReference type="InterPro" id="IPR043502">
    <property type="entry name" value="DNA/RNA_pol_sf"/>
</dbReference>
<dbReference type="OrthoDB" id="5835829at2759"/>
<organism evidence="3">
    <name type="scientific">Nicotiana tabacum</name>
    <name type="common">Common tobacco</name>
    <dbReference type="NCBI Taxonomy" id="4097"/>
    <lineage>
        <taxon>Eukaryota</taxon>
        <taxon>Viridiplantae</taxon>
        <taxon>Streptophyta</taxon>
        <taxon>Embryophyta</taxon>
        <taxon>Tracheophyta</taxon>
        <taxon>Spermatophyta</taxon>
        <taxon>Magnoliopsida</taxon>
        <taxon>eudicotyledons</taxon>
        <taxon>Gunneridae</taxon>
        <taxon>Pentapetalae</taxon>
        <taxon>asterids</taxon>
        <taxon>lamiids</taxon>
        <taxon>Solanales</taxon>
        <taxon>Solanaceae</taxon>
        <taxon>Nicotianoideae</taxon>
        <taxon>Nicotianeae</taxon>
        <taxon>Nicotiana</taxon>
    </lineage>
</organism>
<protein>
    <submittedName>
        <fullName evidence="3">UDP-glycosyltransferase 73E1-like</fullName>
    </submittedName>
</protein>
<reference evidence="3" key="1">
    <citation type="submission" date="2025-08" db="UniProtKB">
        <authorList>
            <consortium name="RefSeq"/>
        </authorList>
    </citation>
    <scope>IDENTIFICATION</scope>
</reference>
<evidence type="ECO:0000313" key="3">
    <source>
        <dbReference type="RefSeq" id="XP_016466898.1"/>
    </source>
</evidence>
<dbReference type="OMA" id="KNQANIG"/>
<dbReference type="AlphaFoldDB" id="A0A1S3ZRL3"/>
<dbReference type="Gene3D" id="3.40.50.2000">
    <property type="entry name" value="Glycogen Phosphorylase B"/>
    <property type="match status" value="4"/>
</dbReference>
<gene>
    <name evidence="3" type="primary">LOC107789576</name>
</gene>
<dbReference type="SUPFAM" id="SSF56672">
    <property type="entry name" value="DNA/RNA polymerases"/>
    <property type="match status" value="1"/>
</dbReference>
<dbReference type="Gene3D" id="3.30.70.270">
    <property type="match status" value="1"/>
</dbReference>
<dbReference type="RefSeq" id="XP_016466898.1">
    <property type="nucleotide sequence ID" value="XM_016611412.1"/>
</dbReference>
<dbReference type="SUPFAM" id="SSF53756">
    <property type="entry name" value="UDP-Glycosyltransferase/glycogen phosphorylase"/>
    <property type="match status" value="1"/>
</dbReference>
<feature type="domain" description="Reverse transcriptase/retrotransposon-derived protein RNase H-like" evidence="2">
    <location>
        <begin position="368"/>
        <end position="430"/>
    </location>
</feature>
<dbReference type="InterPro" id="IPR043128">
    <property type="entry name" value="Rev_trsase/Diguanyl_cyclase"/>
</dbReference>
<dbReference type="PaxDb" id="4097-A0A1S3ZRL3"/>
<proteinExistence type="inferred from homology"/>
<comment type="similarity">
    <text evidence="1">Belongs to the UDP-glycosyltransferase family.</text>
</comment>
<dbReference type="PANTHER" id="PTHR48047">
    <property type="entry name" value="GLYCOSYLTRANSFERASE"/>
    <property type="match status" value="1"/>
</dbReference>
<accession>A0A1S3ZRL3</accession>
<dbReference type="KEGG" id="nta:107789576"/>
<dbReference type="SMR" id="A0A1S3ZRL3"/>
<dbReference type="GO" id="GO:0035251">
    <property type="term" value="F:UDP-glucosyltransferase activity"/>
    <property type="evidence" value="ECO:0000318"/>
    <property type="project" value="GO_Central"/>
</dbReference>
<sequence length="435" mass="48374">MASNNPALAELNFVLIPLLSASRIIPMVDIAKFLARRVIDRAMGYGLLIRVLELQFPDKEAGLPEGCESLNLLPSMAFVRNFYNATDMLQNEAENLLEEMKPKPSCIISDTLIAWTADTSDKFQIPRILFDGISCFSEVCLHNLYIMKDQNKIPDSGSFVIPDLPDRIEVTKAQLPAAFHPGTISIQDIRDKIRAAETRSYGVVINTFEELEQSLGRITVVQFVELALVLEASGYPFILVIKEGEGQELIEDWILENGFEKRTKERGLLIRGWAAQEVIHFGEEGKFEAQVSKEEIIKAIKIVKDKEEEGKESRKRARELGEMAKRAVESAGSSYLNITEDSSSGGYGQISKPLTDLLKRDSFKCARKATATFQSLKNTLTTASVLALPDFSLIFTVETDACDVGIGVVIMKKCHPIAYLSKGLSQQHQVMSESC</sequence>
<dbReference type="Pfam" id="PF17919">
    <property type="entry name" value="RT_RNaseH_2"/>
    <property type="match status" value="1"/>
</dbReference>
<name>A0A1S3ZRL3_TOBAC</name>